<protein>
    <recommendedName>
        <fullName evidence="1">non-specific serine/threonine protein kinase</fullName>
        <ecNumber evidence="1">2.7.11.1</ecNumber>
    </recommendedName>
</protein>
<dbReference type="Gene3D" id="3.30.200.20">
    <property type="entry name" value="Phosphorylase Kinase, domain 1"/>
    <property type="match status" value="1"/>
</dbReference>
<dbReference type="Pfam" id="PF00069">
    <property type="entry name" value="Pkinase"/>
    <property type="match status" value="1"/>
</dbReference>
<keyword evidence="9" id="KW-1185">Reference proteome</keyword>
<dbReference type="SUPFAM" id="SSF56112">
    <property type="entry name" value="Protein kinase-like (PK-like)"/>
    <property type="match status" value="1"/>
</dbReference>
<evidence type="ECO:0000256" key="2">
    <source>
        <dbReference type="ARBA" id="ARBA00022527"/>
    </source>
</evidence>
<evidence type="ECO:0000256" key="3">
    <source>
        <dbReference type="ARBA" id="ARBA00022679"/>
    </source>
</evidence>
<keyword evidence="4" id="KW-0547">Nucleotide-binding</keyword>
<proteinExistence type="predicted"/>
<dbReference type="InterPro" id="IPR000719">
    <property type="entry name" value="Prot_kinase_dom"/>
</dbReference>
<organism evidence="8 9">
    <name type="scientific">Luedemannella flava</name>
    <dbReference type="NCBI Taxonomy" id="349316"/>
    <lineage>
        <taxon>Bacteria</taxon>
        <taxon>Bacillati</taxon>
        <taxon>Actinomycetota</taxon>
        <taxon>Actinomycetes</taxon>
        <taxon>Micromonosporales</taxon>
        <taxon>Micromonosporaceae</taxon>
        <taxon>Luedemannella</taxon>
    </lineage>
</organism>
<reference evidence="9" key="1">
    <citation type="journal article" date="2019" name="Int. J. Syst. Evol. Microbiol.">
        <title>The Global Catalogue of Microorganisms (GCM) 10K type strain sequencing project: providing services to taxonomists for standard genome sequencing and annotation.</title>
        <authorList>
            <consortium name="The Broad Institute Genomics Platform"/>
            <consortium name="The Broad Institute Genome Sequencing Center for Infectious Disease"/>
            <person name="Wu L."/>
            <person name="Ma J."/>
        </authorList>
    </citation>
    <scope>NUCLEOTIDE SEQUENCE [LARGE SCALE GENOMIC DNA]</scope>
    <source>
        <strain evidence="9">JCM 13250</strain>
    </source>
</reference>
<evidence type="ECO:0000256" key="4">
    <source>
        <dbReference type="ARBA" id="ARBA00022741"/>
    </source>
</evidence>
<keyword evidence="3" id="KW-0808">Transferase</keyword>
<dbReference type="PANTHER" id="PTHR43289:SF6">
    <property type="entry name" value="SERINE_THREONINE-PROTEIN KINASE NEKL-3"/>
    <property type="match status" value="1"/>
</dbReference>
<keyword evidence="6" id="KW-0067">ATP-binding</keyword>
<keyword evidence="2" id="KW-0723">Serine/threonine-protein kinase</keyword>
<evidence type="ECO:0000259" key="7">
    <source>
        <dbReference type="PROSITE" id="PS50011"/>
    </source>
</evidence>
<feature type="domain" description="Protein kinase" evidence="7">
    <location>
        <begin position="1"/>
        <end position="252"/>
    </location>
</feature>
<dbReference type="PROSITE" id="PS50011">
    <property type="entry name" value="PROTEIN_KINASE_DOM"/>
    <property type="match status" value="1"/>
</dbReference>
<dbReference type="EMBL" id="BAAALT010000143">
    <property type="protein sequence ID" value="GAA1816630.1"/>
    <property type="molecule type" value="Genomic_DNA"/>
</dbReference>
<evidence type="ECO:0000256" key="5">
    <source>
        <dbReference type="ARBA" id="ARBA00022777"/>
    </source>
</evidence>
<dbReference type="PROSITE" id="PS00108">
    <property type="entry name" value="PROTEIN_KINASE_ST"/>
    <property type="match status" value="1"/>
</dbReference>
<dbReference type="CDD" id="cd14014">
    <property type="entry name" value="STKc_PknB_like"/>
    <property type="match status" value="1"/>
</dbReference>
<comment type="caution">
    <text evidence="8">The sequence shown here is derived from an EMBL/GenBank/DDBJ whole genome shotgun (WGS) entry which is preliminary data.</text>
</comment>
<accession>A0ABP4YM78</accession>
<evidence type="ECO:0000256" key="1">
    <source>
        <dbReference type="ARBA" id="ARBA00012513"/>
    </source>
</evidence>
<dbReference type="Gene3D" id="1.10.510.10">
    <property type="entry name" value="Transferase(Phosphotransferase) domain 1"/>
    <property type="match status" value="1"/>
</dbReference>
<evidence type="ECO:0000313" key="8">
    <source>
        <dbReference type="EMBL" id="GAA1816630.1"/>
    </source>
</evidence>
<name>A0ABP4YM78_9ACTN</name>
<gene>
    <name evidence="8" type="ORF">GCM10009682_41920</name>
</gene>
<evidence type="ECO:0000256" key="6">
    <source>
        <dbReference type="ARBA" id="ARBA00022840"/>
    </source>
</evidence>
<dbReference type="InterPro" id="IPR008271">
    <property type="entry name" value="Ser/Thr_kinase_AS"/>
</dbReference>
<dbReference type="SMART" id="SM00220">
    <property type="entry name" value="S_TKc"/>
    <property type="match status" value="1"/>
</dbReference>
<dbReference type="EC" id="2.7.11.1" evidence="1"/>
<keyword evidence="5" id="KW-0418">Kinase</keyword>
<dbReference type="Proteomes" id="UP001500218">
    <property type="component" value="Unassembled WGS sequence"/>
</dbReference>
<dbReference type="PANTHER" id="PTHR43289">
    <property type="entry name" value="MITOGEN-ACTIVATED PROTEIN KINASE KINASE KINASE 20-RELATED"/>
    <property type="match status" value="1"/>
</dbReference>
<evidence type="ECO:0000313" key="9">
    <source>
        <dbReference type="Proteomes" id="UP001500218"/>
    </source>
</evidence>
<sequence length="639" mass="67655">MGEIYLCRHRMLDRVDAVKVLHRHYASDPVYRQRLRLEALSAAKLRHPHIVTIYTADEADGLLYLAMEYIEGADLAAVIERHGTLDLARTVALLSPVAAALDVAHGAKIIHRDVKPSNVLVTPDDRSFITDFGISKVVGMEPQGLTAPGEFVGTVAYCSPEQLCGEPLDGACDQYALACVAYECLTGHPPYVRDSQVATISAHLTLPPPRIRDIRPDLPAEIDAVFARALAKTADRRYPTCSDLIAALTKVLSGVPAPSVDLIDGPTMPLVRQRVPQPAPQPVSGPPAAVPPPSVVGNPLLRGSMTTPPPVLAVIGGPGAGEVLTVPEVGLQLPGAGHDARVEVQPSGLFLAPFGPARVNGLPADEGRDLRPGDVVSVRSTLLQVRSAAEPWRDPFGDPEPGWVGLDPLAVTYLARRGLPEHGTVGKDNELMVRVGWKHGTPPGPIAVKVGGVDPLAVRGELDVVAGLVRRMVTQLAALYAPGDLSLVGTVSTLAREDWSWLAELPHARALPLVGPDTGPIYSRRYAKALGAALRALVETRRRSARTRPRVVAVLDDQLGGVPRGLLGPTAAQVGVHPVVLLPPRAKIPTGVGMHLELDSHGGMGLHLGRHGIPAQTGVPDAVSSQYARSITAALLART</sequence>
<dbReference type="InterPro" id="IPR011009">
    <property type="entry name" value="Kinase-like_dom_sf"/>
</dbReference>